<sequence length="98" mass="11222">MVEFIEERYIFLFIFVPEMLVLRIPNLASEFVMKRESGENPEQTRCCKASLNPSQGGDQDAAKLPMPLFLKRNGKDLRFEGKVRRPATVSQLLMAFGK</sequence>
<accession>A0A644ZZR6</accession>
<protein>
    <submittedName>
        <fullName evidence="1">Uncharacterized protein</fullName>
    </submittedName>
</protein>
<comment type="caution">
    <text evidence="1">The sequence shown here is derived from an EMBL/GenBank/DDBJ whole genome shotgun (WGS) entry which is preliminary data.</text>
</comment>
<organism evidence="1">
    <name type="scientific">bioreactor metagenome</name>
    <dbReference type="NCBI Taxonomy" id="1076179"/>
    <lineage>
        <taxon>unclassified sequences</taxon>
        <taxon>metagenomes</taxon>
        <taxon>ecological metagenomes</taxon>
    </lineage>
</organism>
<dbReference type="EMBL" id="VSSQ01009961">
    <property type="protein sequence ID" value="MPM43064.1"/>
    <property type="molecule type" value="Genomic_DNA"/>
</dbReference>
<evidence type="ECO:0000313" key="1">
    <source>
        <dbReference type="EMBL" id="MPM43064.1"/>
    </source>
</evidence>
<name>A0A644ZZR6_9ZZZZ</name>
<gene>
    <name evidence="1" type="ORF">SDC9_89737</name>
</gene>
<proteinExistence type="predicted"/>
<reference evidence="1" key="1">
    <citation type="submission" date="2019-08" db="EMBL/GenBank/DDBJ databases">
        <authorList>
            <person name="Kucharzyk K."/>
            <person name="Murdoch R.W."/>
            <person name="Higgins S."/>
            <person name="Loffler F."/>
        </authorList>
    </citation>
    <scope>NUCLEOTIDE SEQUENCE</scope>
</reference>
<dbReference type="AlphaFoldDB" id="A0A644ZZR6"/>